<dbReference type="Proteomes" id="UP000325434">
    <property type="component" value="Unassembled WGS sequence"/>
</dbReference>
<accession>A0A5N6GYM5</accession>
<name>A0A5N6GYM5_ASPFL</name>
<evidence type="ECO:0000313" key="1">
    <source>
        <dbReference type="EMBL" id="KAB8247402.1"/>
    </source>
</evidence>
<proteinExistence type="predicted"/>
<dbReference type="AlphaFoldDB" id="A0A5N6GYM5"/>
<sequence>MPRFPENISIYLTSINTLAEGCKASVMQKMATCCVLPVFHTSMISVSRTFYLMFLVLGTLISPSWM</sequence>
<protein>
    <submittedName>
        <fullName evidence="1">Uncharacterized protein</fullName>
    </submittedName>
</protein>
<gene>
    <name evidence="1" type="ORF">BDV35DRAFT_350933</name>
</gene>
<organism evidence="1">
    <name type="scientific">Aspergillus flavus</name>
    <dbReference type="NCBI Taxonomy" id="5059"/>
    <lineage>
        <taxon>Eukaryota</taxon>
        <taxon>Fungi</taxon>
        <taxon>Dikarya</taxon>
        <taxon>Ascomycota</taxon>
        <taxon>Pezizomycotina</taxon>
        <taxon>Eurotiomycetes</taxon>
        <taxon>Eurotiomycetidae</taxon>
        <taxon>Eurotiales</taxon>
        <taxon>Aspergillaceae</taxon>
        <taxon>Aspergillus</taxon>
        <taxon>Aspergillus subgen. Circumdati</taxon>
    </lineage>
</organism>
<reference evidence="1" key="1">
    <citation type="submission" date="2019-04" db="EMBL/GenBank/DDBJ databases">
        <title>Friends and foes A comparative genomics study of 23 Aspergillus species from section Flavi.</title>
        <authorList>
            <consortium name="DOE Joint Genome Institute"/>
            <person name="Kjaerbolling I."/>
            <person name="Vesth T."/>
            <person name="Frisvad J.C."/>
            <person name="Nybo J.L."/>
            <person name="Theobald S."/>
            <person name="Kildgaard S."/>
            <person name="Isbrandt T."/>
            <person name="Kuo A."/>
            <person name="Sato A."/>
            <person name="Lyhne E.K."/>
            <person name="Kogle M.E."/>
            <person name="Wiebenga A."/>
            <person name="Kun R.S."/>
            <person name="Lubbers R.J."/>
            <person name="Makela M.R."/>
            <person name="Barry K."/>
            <person name="Chovatia M."/>
            <person name="Clum A."/>
            <person name="Daum C."/>
            <person name="Haridas S."/>
            <person name="He G."/>
            <person name="LaButti K."/>
            <person name="Lipzen A."/>
            <person name="Mondo S."/>
            <person name="Riley R."/>
            <person name="Salamov A."/>
            <person name="Simmons B.A."/>
            <person name="Magnuson J.K."/>
            <person name="Henrissat B."/>
            <person name="Mortensen U.H."/>
            <person name="Larsen T.O."/>
            <person name="Devries R.P."/>
            <person name="Grigoriev I.V."/>
            <person name="Machida M."/>
            <person name="Baker S.E."/>
            <person name="Andersen M.R."/>
        </authorList>
    </citation>
    <scope>NUCLEOTIDE SEQUENCE [LARGE SCALE GENOMIC DNA]</scope>
    <source>
        <strain evidence="1">CBS 121.62</strain>
    </source>
</reference>
<dbReference type="EMBL" id="ML734589">
    <property type="protein sequence ID" value="KAB8247402.1"/>
    <property type="molecule type" value="Genomic_DNA"/>
</dbReference>